<accession>A0ABY3NE96</accession>
<protein>
    <submittedName>
        <fullName evidence="3">Acetyltransferase-like isoleucine patch superfamily enzyme</fullName>
    </submittedName>
</protein>
<sequence length="177" mass="19793">MMLLYRIYSKLLMLIRKFIFLNKINSDEKTVNIYGKVYINATNIKIGKNVSIYPNVYFWGDGEIIIGDNVDIGIGTVIFSKKRVFIGSNTSIAAYCYIIDSNHSTGKDRLIREQPLDFDEEGIIIEDDVWIAAGCKILKGSKIEKGAVIGAMSMVNSKIDSNGIAVGIPAKIKKYRE</sequence>
<comment type="caution">
    <text evidence="3">The sequence shown here is derived from an EMBL/GenBank/DDBJ whole genome shotgun (WGS) entry which is preliminary data.</text>
</comment>
<dbReference type="SUPFAM" id="SSF51161">
    <property type="entry name" value="Trimeric LpxA-like enzymes"/>
    <property type="match status" value="1"/>
</dbReference>
<dbReference type="Proteomes" id="UP000324513">
    <property type="component" value="Unassembled WGS sequence"/>
</dbReference>
<keyword evidence="4" id="KW-1185">Reference proteome</keyword>
<evidence type="ECO:0000256" key="1">
    <source>
        <dbReference type="ARBA" id="ARBA00007274"/>
    </source>
</evidence>
<gene>
    <name evidence="3" type="ORF">LX74_02743</name>
</gene>
<organism evidence="3 4">
    <name type="scientific">Elizabethkingia miricola</name>
    <name type="common">Chryseobacterium miricola</name>
    <dbReference type="NCBI Taxonomy" id="172045"/>
    <lineage>
        <taxon>Bacteria</taxon>
        <taxon>Pseudomonadati</taxon>
        <taxon>Bacteroidota</taxon>
        <taxon>Flavobacteriia</taxon>
        <taxon>Flavobacteriales</taxon>
        <taxon>Weeksellaceae</taxon>
        <taxon>Elizabethkingia</taxon>
    </lineage>
</organism>
<dbReference type="InterPro" id="IPR001451">
    <property type="entry name" value="Hexapep"/>
</dbReference>
<name>A0ABY3NE96_ELIMR</name>
<reference evidence="3 4" key="1">
    <citation type="submission" date="2019-07" db="EMBL/GenBank/DDBJ databases">
        <title>Genomic Encyclopedia of Archaeal and Bacterial Type Strains, Phase II (KMG-II): from individual species to whole genera.</title>
        <authorList>
            <person name="Goeker M."/>
        </authorList>
    </citation>
    <scope>NUCLEOTIDE SEQUENCE [LARGE SCALE GENOMIC DNA]</scope>
    <source>
        <strain evidence="3 4">DSM 14571</strain>
    </source>
</reference>
<dbReference type="InterPro" id="IPR051159">
    <property type="entry name" value="Hexapeptide_acetyltransf"/>
</dbReference>
<dbReference type="PANTHER" id="PTHR23416:SF23">
    <property type="entry name" value="ACETYLTRANSFERASE C18B11.09C-RELATED"/>
    <property type="match status" value="1"/>
</dbReference>
<dbReference type="EMBL" id="VNHK01000009">
    <property type="protein sequence ID" value="TYO89751.1"/>
    <property type="molecule type" value="Genomic_DNA"/>
</dbReference>
<dbReference type="InterPro" id="IPR011004">
    <property type="entry name" value="Trimer_LpxA-like_sf"/>
</dbReference>
<comment type="similarity">
    <text evidence="1">Belongs to the transferase hexapeptide repeat family.</text>
</comment>
<dbReference type="Gene3D" id="2.160.10.10">
    <property type="entry name" value="Hexapeptide repeat proteins"/>
    <property type="match status" value="1"/>
</dbReference>
<keyword evidence="2" id="KW-0808">Transferase</keyword>
<evidence type="ECO:0000313" key="4">
    <source>
        <dbReference type="Proteomes" id="UP000324513"/>
    </source>
</evidence>
<evidence type="ECO:0000256" key="2">
    <source>
        <dbReference type="ARBA" id="ARBA00022679"/>
    </source>
</evidence>
<dbReference type="Pfam" id="PF00132">
    <property type="entry name" value="Hexapep"/>
    <property type="match status" value="1"/>
</dbReference>
<dbReference type="PANTHER" id="PTHR23416">
    <property type="entry name" value="SIALIC ACID SYNTHASE-RELATED"/>
    <property type="match status" value="1"/>
</dbReference>
<proteinExistence type="inferred from homology"/>
<dbReference type="RefSeq" id="WP_081278445.1">
    <property type="nucleotide sequence ID" value="NZ_FLSS01000006.1"/>
</dbReference>
<evidence type="ECO:0000313" key="3">
    <source>
        <dbReference type="EMBL" id="TYO89751.1"/>
    </source>
</evidence>
<dbReference type="CDD" id="cd04647">
    <property type="entry name" value="LbH_MAT_like"/>
    <property type="match status" value="1"/>
</dbReference>